<keyword evidence="3" id="KW-1015">Disulfide bond</keyword>
<feature type="domain" description="Teneurin-like YD-shell" evidence="4">
    <location>
        <begin position="15"/>
        <end position="194"/>
    </location>
</feature>
<evidence type="ECO:0000256" key="1">
    <source>
        <dbReference type="ARBA" id="ARBA00022536"/>
    </source>
</evidence>
<dbReference type="GO" id="GO:0008045">
    <property type="term" value="P:motor neuron axon guidance"/>
    <property type="evidence" value="ECO:0007669"/>
    <property type="project" value="TreeGrafter"/>
</dbReference>
<accession>A0A0K8SJM6</accession>
<name>A0A0K8SJM6_LYGHE</name>
<evidence type="ECO:0000313" key="5">
    <source>
        <dbReference type="EMBL" id="JAG53369.1"/>
    </source>
</evidence>
<dbReference type="PANTHER" id="PTHR11219">
    <property type="entry name" value="TENEURIN AND N-ACETYLGLUCOSAMINE-1-PHOSPHODIESTER ALPHA-N-ACETYLGLUCOSAMINIDASE"/>
    <property type="match status" value="1"/>
</dbReference>
<proteinExistence type="predicted"/>
<organism evidence="5">
    <name type="scientific">Lygus hesperus</name>
    <name type="common">Western plant bug</name>
    <dbReference type="NCBI Taxonomy" id="30085"/>
    <lineage>
        <taxon>Eukaryota</taxon>
        <taxon>Metazoa</taxon>
        <taxon>Ecdysozoa</taxon>
        <taxon>Arthropoda</taxon>
        <taxon>Hexapoda</taxon>
        <taxon>Insecta</taxon>
        <taxon>Pterygota</taxon>
        <taxon>Neoptera</taxon>
        <taxon>Paraneoptera</taxon>
        <taxon>Hemiptera</taxon>
        <taxon>Heteroptera</taxon>
        <taxon>Panheteroptera</taxon>
        <taxon>Cimicomorpha</taxon>
        <taxon>Miridae</taxon>
        <taxon>Mirini</taxon>
        <taxon>Lygus</taxon>
    </lineage>
</organism>
<keyword evidence="1" id="KW-0245">EGF-like domain</keyword>
<sequence length="201" mass="23122">MLQYQCLLYADGFSTLYAFKDMFSSLPLKVTTPRGSDYLLQYDEAGALQSLTTPRGHIHAFSLQTSLGFYKYQYYSPMNRHPFELRYNDDGQILAKLYPHQSGRVAYVYDQAGKLDTVLAGLSSIHYTYQETTNLVKNIDINEPGFELKHEFRYHIGILKDERCKFGSKSGLRNTHYRYQYDGNARISGLMLTLMAKSCLS</sequence>
<dbReference type="InterPro" id="IPR056823">
    <property type="entry name" value="TEN-like_YD-shell"/>
</dbReference>
<evidence type="ECO:0000259" key="4">
    <source>
        <dbReference type="Pfam" id="PF25023"/>
    </source>
</evidence>
<dbReference type="InterPro" id="IPR051216">
    <property type="entry name" value="Teneurin"/>
</dbReference>
<protein>
    <recommendedName>
        <fullName evidence="4">Teneurin-like YD-shell domain-containing protein</fullName>
    </recommendedName>
</protein>
<dbReference type="EMBL" id="GBRD01012455">
    <property type="protein sequence ID" value="JAG53369.1"/>
    <property type="molecule type" value="Transcribed_RNA"/>
</dbReference>
<dbReference type="Gene3D" id="2.180.10.10">
    <property type="entry name" value="RHS repeat-associated core"/>
    <property type="match status" value="1"/>
</dbReference>
<evidence type="ECO:0000256" key="3">
    <source>
        <dbReference type="ARBA" id="ARBA00023157"/>
    </source>
</evidence>
<reference evidence="5" key="1">
    <citation type="submission" date="2014-09" db="EMBL/GenBank/DDBJ databases">
        <authorList>
            <person name="Magalhaes I.L.F."/>
            <person name="Oliveira U."/>
            <person name="Santos F.R."/>
            <person name="Vidigal T.H.D.A."/>
            <person name="Brescovit A.D."/>
            <person name="Santos A.J."/>
        </authorList>
    </citation>
    <scope>NUCLEOTIDE SEQUENCE</scope>
</reference>
<evidence type="ECO:0000256" key="2">
    <source>
        <dbReference type="ARBA" id="ARBA00022737"/>
    </source>
</evidence>
<keyword evidence="2" id="KW-0677">Repeat</keyword>
<dbReference type="Pfam" id="PF25023">
    <property type="entry name" value="TEN_YD-shell"/>
    <property type="match status" value="1"/>
</dbReference>
<dbReference type="PANTHER" id="PTHR11219:SF72">
    <property type="entry name" value="TENEURIN-M"/>
    <property type="match status" value="1"/>
</dbReference>
<dbReference type="AlphaFoldDB" id="A0A0K8SJM6"/>